<dbReference type="GO" id="GO:0003677">
    <property type="term" value="F:DNA binding"/>
    <property type="evidence" value="ECO:0007669"/>
    <property type="project" value="UniProtKB-KW"/>
</dbReference>
<dbReference type="InterPro" id="IPR000551">
    <property type="entry name" value="MerR-type_HTH_dom"/>
</dbReference>
<sequence>MLNASIKYLLENDTLLVGISELSKMSGVSPRQLRYWEEKGFIESISKDDKSARQYRLPVVLKVEIIKGYLDEGYTLSKAVEKSNQKIKNMLHIRQFFRRAFKDIEVIDDQFINLSFGDFEPNNEELYISYDIEEDKLTYKTSIDDKK</sequence>
<evidence type="ECO:0000313" key="7">
    <source>
        <dbReference type="Proteomes" id="UP000501747"/>
    </source>
</evidence>
<dbReference type="GO" id="GO:0003700">
    <property type="term" value="F:DNA-binding transcription factor activity"/>
    <property type="evidence" value="ECO:0007669"/>
    <property type="project" value="InterPro"/>
</dbReference>
<dbReference type="InterPro" id="IPR009061">
    <property type="entry name" value="DNA-bd_dom_put_sf"/>
</dbReference>
<dbReference type="Gene3D" id="1.10.1660.10">
    <property type="match status" value="1"/>
</dbReference>
<dbReference type="KEGG" id="vhy:G7082_09745"/>
<gene>
    <name evidence="6" type="ORF">G7082_09745</name>
</gene>
<dbReference type="CDD" id="cd01105">
    <property type="entry name" value="HTH_GlnR-like"/>
    <property type="match status" value="1"/>
</dbReference>
<dbReference type="EMBL" id="CP049887">
    <property type="protein sequence ID" value="QIL49781.1"/>
    <property type="molecule type" value="Genomic_DNA"/>
</dbReference>
<dbReference type="Proteomes" id="UP000501747">
    <property type="component" value="Chromosome"/>
</dbReference>
<reference evidence="6 7" key="1">
    <citation type="submission" date="2020-03" db="EMBL/GenBank/DDBJ databases">
        <title>Vagococcus sp. nov., isolated from beetles.</title>
        <authorList>
            <person name="Hyun D.-W."/>
            <person name="Bae J.-W."/>
        </authorList>
    </citation>
    <scope>NUCLEOTIDE SEQUENCE [LARGE SCALE GENOMIC DNA]</scope>
    <source>
        <strain evidence="6 7">HDW17B</strain>
    </source>
</reference>
<accession>A0A6G8AXF3</accession>
<dbReference type="PROSITE" id="PS50937">
    <property type="entry name" value="HTH_MERR_2"/>
    <property type="match status" value="1"/>
</dbReference>
<keyword evidence="2" id="KW-0805">Transcription regulation</keyword>
<dbReference type="Pfam" id="PF13411">
    <property type="entry name" value="MerR_1"/>
    <property type="match status" value="1"/>
</dbReference>
<dbReference type="RefSeq" id="WP_166036061.1">
    <property type="nucleotide sequence ID" value="NZ_CP049887.1"/>
</dbReference>
<dbReference type="SMART" id="SM00422">
    <property type="entry name" value="HTH_MERR"/>
    <property type="match status" value="1"/>
</dbReference>
<keyword evidence="7" id="KW-1185">Reference proteome</keyword>
<feature type="domain" description="HTH merR-type" evidence="5">
    <location>
        <begin position="19"/>
        <end position="85"/>
    </location>
</feature>
<dbReference type="SUPFAM" id="SSF46955">
    <property type="entry name" value="Putative DNA-binding domain"/>
    <property type="match status" value="1"/>
</dbReference>
<dbReference type="PANTHER" id="PTHR30204">
    <property type="entry name" value="REDOX-CYCLING DRUG-SENSING TRANSCRIPTIONAL ACTIVATOR SOXR"/>
    <property type="match status" value="1"/>
</dbReference>
<keyword evidence="4" id="KW-0804">Transcription</keyword>
<evidence type="ECO:0000256" key="4">
    <source>
        <dbReference type="ARBA" id="ARBA00023163"/>
    </source>
</evidence>
<protein>
    <submittedName>
        <fullName evidence="6">MerR family transcriptional regulator</fullName>
    </submittedName>
</protein>
<name>A0A6G8AXF3_9ENTE</name>
<evidence type="ECO:0000256" key="1">
    <source>
        <dbReference type="ARBA" id="ARBA00022491"/>
    </source>
</evidence>
<dbReference type="PANTHER" id="PTHR30204:SF69">
    <property type="entry name" value="MERR-FAMILY TRANSCRIPTIONAL REGULATOR"/>
    <property type="match status" value="1"/>
</dbReference>
<organism evidence="6 7">
    <name type="scientific">Vagococcus hydrophili</name>
    <dbReference type="NCBI Taxonomy" id="2714947"/>
    <lineage>
        <taxon>Bacteria</taxon>
        <taxon>Bacillati</taxon>
        <taxon>Bacillota</taxon>
        <taxon>Bacilli</taxon>
        <taxon>Lactobacillales</taxon>
        <taxon>Enterococcaceae</taxon>
        <taxon>Vagococcus</taxon>
    </lineage>
</organism>
<keyword evidence="3" id="KW-0238">DNA-binding</keyword>
<dbReference type="PROSITE" id="PS00552">
    <property type="entry name" value="HTH_MERR_1"/>
    <property type="match status" value="1"/>
</dbReference>
<dbReference type="InterPro" id="IPR047057">
    <property type="entry name" value="MerR_fam"/>
</dbReference>
<evidence type="ECO:0000256" key="2">
    <source>
        <dbReference type="ARBA" id="ARBA00023015"/>
    </source>
</evidence>
<evidence type="ECO:0000256" key="3">
    <source>
        <dbReference type="ARBA" id="ARBA00023125"/>
    </source>
</evidence>
<keyword evidence="1" id="KW-0678">Repressor</keyword>
<evidence type="ECO:0000259" key="5">
    <source>
        <dbReference type="PROSITE" id="PS50937"/>
    </source>
</evidence>
<proteinExistence type="predicted"/>
<dbReference type="AlphaFoldDB" id="A0A6G8AXF3"/>
<evidence type="ECO:0000313" key="6">
    <source>
        <dbReference type="EMBL" id="QIL49781.1"/>
    </source>
</evidence>